<reference evidence="1 3" key="2">
    <citation type="journal article" date="2014" name="BMC Genomics">
        <title>An improved genome release (version Mt4.0) for the model legume Medicago truncatula.</title>
        <authorList>
            <person name="Tang H."/>
            <person name="Krishnakumar V."/>
            <person name="Bidwell S."/>
            <person name="Rosen B."/>
            <person name="Chan A."/>
            <person name="Zhou S."/>
            <person name="Gentzbittel L."/>
            <person name="Childs K.L."/>
            <person name="Yandell M."/>
            <person name="Gundlach H."/>
            <person name="Mayer K.F."/>
            <person name="Schwartz D.C."/>
            <person name="Town C.D."/>
        </authorList>
    </citation>
    <scope>GENOME REANNOTATION</scope>
    <source>
        <strain evidence="1">A17</strain>
        <strain evidence="2 3">cv. Jemalong A17</strain>
    </source>
</reference>
<name>A0A072ULB6_MEDTR</name>
<dbReference type="HOGENOM" id="CLU_2816260_0_0_1"/>
<reference evidence="1 3" key="1">
    <citation type="journal article" date="2011" name="Nature">
        <title>The Medicago genome provides insight into the evolution of rhizobial symbioses.</title>
        <authorList>
            <person name="Young N.D."/>
            <person name="Debelle F."/>
            <person name="Oldroyd G.E."/>
            <person name="Geurts R."/>
            <person name="Cannon S.B."/>
            <person name="Udvardi M.K."/>
            <person name="Benedito V.A."/>
            <person name="Mayer K.F."/>
            <person name="Gouzy J."/>
            <person name="Schoof H."/>
            <person name="Van de Peer Y."/>
            <person name="Proost S."/>
            <person name="Cook D.R."/>
            <person name="Meyers B.C."/>
            <person name="Spannagl M."/>
            <person name="Cheung F."/>
            <person name="De Mita S."/>
            <person name="Krishnakumar V."/>
            <person name="Gundlach H."/>
            <person name="Zhou S."/>
            <person name="Mudge J."/>
            <person name="Bharti A.K."/>
            <person name="Murray J.D."/>
            <person name="Naoumkina M.A."/>
            <person name="Rosen B."/>
            <person name="Silverstein K.A."/>
            <person name="Tang H."/>
            <person name="Rombauts S."/>
            <person name="Zhao P.X."/>
            <person name="Zhou P."/>
            <person name="Barbe V."/>
            <person name="Bardou P."/>
            <person name="Bechner M."/>
            <person name="Bellec A."/>
            <person name="Berger A."/>
            <person name="Berges H."/>
            <person name="Bidwell S."/>
            <person name="Bisseling T."/>
            <person name="Choisne N."/>
            <person name="Couloux A."/>
            <person name="Denny R."/>
            <person name="Deshpande S."/>
            <person name="Dai X."/>
            <person name="Doyle J.J."/>
            <person name="Dudez A.M."/>
            <person name="Farmer A.D."/>
            <person name="Fouteau S."/>
            <person name="Franken C."/>
            <person name="Gibelin C."/>
            <person name="Gish J."/>
            <person name="Goldstein S."/>
            <person name="Gonzalez A.J."/>
            <person name="Green P.J."/>
            <person name="Hallab A."/>
            <person name="Hartog M."/>
            <person name="Hua A."/>
            <person name="Humphray S.J."/>
            <person name="Jeong D.H."/>
            <person name="Jing Y."/>
            <person name="Jocker A."/>
            <person name="Kenton S.M."/>
            <person name="Kim D.J."/>
            <person name="Klee K."/>
            <person name="Lai H."/>
            <person name="Lang C."/>
            <person name="Lin S."/>
            <person name="Macmil S.L."/>
            <person name="Magdelenat G."/>
            <person name="Matthews L."/>
            <person name="McCorrison J."/>
            <person name="Monaghan E.L."/>
            <person name="Mun J.H."/>
            <person name="Najar F.Z."/>
            <person name="Nicholson C."/>
            <person name="Noirot C."/>
            <person name="O'Bleness M."/>
            <person name="Paule C.R."/>
            <person name="Poulain J."/>
            <person name="Prion F."/>
            <person name="Qin B."/>
            <person name="Qu C."/>
            <person name="Retzel E.F."/>
            <person name="Riddle C."/>
            <person name="Sallet E."/>
            <person name="Samain S."/>
            <person name="Samson N."/>
            <person name="Sanders I."/>
            <person name="Saurat O."/>
            <person name="Scarpelli C."/>
            <person name="Schiex T."/>
            <person name="Segurens B."/>
            <person name="Severin A.J."/>
            <person name="Sherrier D.J."/>
            <person name="Shi R."/>
            <person name="Sims S."/>
            <person name="Singer S.R."/>
            <person name="Sinharoy S."/>
            <person name="Sterck L."/>
            <person name="Viollet A."/>
            <person name="Wang B.B."/>
            <person name="Wang K."/>
            <person name="Wang M."/>
            <person name="Wang X."/>
            <person name="Warfsmann J."/>
            <person name="Weissenbach J."/>
            <person name="White D.D."/>
            <person name="White J.D."/>
            <person name="Wiley G.B."/>
            <person name="Wincker P."/>
            <person name="Xing Y."/>
            <person name="Yang L."/>
            <person name="Yao Z."/>
            <person name="Ying F."/>
            <person name="Zhai J."/>
            <person name="Zhou L."/>
            <person name="Zuber A."/>
            <person name="Denarie J."/>
            <person name="Dixon R.A."/>
            <person name="May G.D."/>
            <person name="Schwartz D.C."/>
            <person name="Rogers J."/>
            <person name="Quetier F."/>
            <person name="Town C.D."/>
            <person name="Roe B.A."/>
        </authorList>
    </citation>
    <scope>NUCLEOTIDE SEQUENCE [LARGE SCALE GENOMIC DNA]</scope>
    <source>
        <strain evidence="1">A17</strain>
        <strain evidence="2 3">cv. Jemalong A17</strain>
    </source>
</reference>
<dbReference type="EMBL" id="CM001220">
    <property type="protein sequence ID" value="KEH30482.1"/>
    <property type="molecule type" value="Genomic_DNA"/>
</dbReference>
<evidence type="ECO:0000313" key="2">
    <source>
        <dbReference type="EnsemblPlants" id="KEH30482"/>
    </source>
</evidence>
<protein>
    <submittedName>
        <fullName evidence="1 2">Uncharacterized protein</fullName>
    </submittedName>
</protein>
<organism evidence="1 3">
    <name type="scientific">Medicago truncatula</name>
    <name type="common">Barrel medic</name>
    <name type="synonym">Medicago tribuloides</name>
    <dbReference type="NCBI Taxonomy" id="3880"/>
    <lineage>
        <taxon>Eukaryota</taxon>
        <taxon>Viridiplantae</taxon>
        <taxon>Streptophyta</taxon>
        <taxon>Embryophyta</taxon>
        <taxon>Tracheophyta</taxon>
        <taxon>Spermatophyta</taxon>
        <taxon>Magnoliopsida</taxon>
        <taxon>eudicotyledons</taxon>
        <taxon>Gunneridae</taxon>
        <taxon>Pentapetalae</taxon>
        <taxon>rosids</taxon>
        <taxon>fabids</taxon>
        <taxon>Fabales</taxon>
        <taxon>Fabaceae</taxon>
        <taxon>Papilionoideae</taxon>
        <taxon>50 kb inversion clade</taxon>
        <taxon>NPAAA clade</taxon>
        <taxon>Hologalegina</taxon>
        <taxon>IRL clade</taxon>
        <taxon>Trifolieae</taxon>
        <taxon>Medicago</taxon>
    </lineage>
</organism>
<dbReference type="Proteomes" id="UP000002051">
    <property type="component" value="Chromosome 4"/>
</dbReference>
<accession>A0A072ULB6</accession>
<gene>
    <name evidence="1" type="ordered locus">MTR_4g073015</name>
</gene>
<reference evidence="2" key="3">
    <citation type="submission" date="2015-04" db="UniProtKB">
        <authorList>
            <consortium name="EnsemblPlants"/>
        </authorList>
    </citation>
    <scope>IDENTIFICATION</scope>
    <source>
        <strain evidence="2">cv. Jemalong A17</strain>
    </source>
</reference>
<evidence type="ECO:0000313" key="3">
    <source>
        <dbReference type="Proteomes" id="UP000002051"/>
    </source>
</evidence>
<proteinExistence type="predicted"/>
<dbReference type="AlphaFoldDB" id="A0A072ULB6"/>
<evidence type="ECO:0000313" key="1">
    <source>
        <dbReference type="EMBL" id="KEH30482.1"/>
    </source>
</evidence>
<sequence length="67" mass="7407">MAIELELFSFPLFVIKEIVKGNDAELENPAVHVANNSIAQGIRLFVYSLSQWRGCRPLGCFGINVGL</sequence>
<dbReference type="EnsemblPlants" id="KEH30482">
    <property type="protein sequence ID" value="KEH30482"/>
    <property type="gene ID" value="MTR_4g073015"/>
</dbReference>
<keyword evidence="3" id="KW-1185">Reference proteome</keyword>